<dbReference type="AlphaFoldDB" id="A0A381TS42"/>
<sequence>MFLNLFRKRSNQKYINKILNSKRSKISEKKIRSVGIILSLDEYKDYDKLSEIFVDFGVNENKIKFITYLSDKDFKLNHWDDYFNPKDFGWNGNITNIALTEFIDFKYDVLISYYRIDNLDLNLVTAKSKANFKVGISNFDQRLNDFIIDVGAKHIDVFRNELEKYLKGLNKIL</sequence>
<name>A0A381TS42_9ZZZZ</name>
<organism evidence="1">
    <name type="scientific">marine metagenome</name>
    <dbReference type="NCBI Taxonomy" id="408172"/>
    <lineage>
        <taxon>unclassified sequences</taxon>
        <taxon>metagenomes</taxon>
        <taxon>ecological metagenomes</taxon>
    </lineage>
</organism>
<accession>A0A381TS42</accession>
<reference evidence="1" key="1">
    <citation type="submission" date="2018-05" db="EMBL/GenBank/DDBJ databases">
        <authorList>
            <person name="Lanie J.A."/>
            <person name="Ng W.-L."/>
            <person name="Kazmierczak K.M."/>
            <person name="Andrzejewski T.M."/>
            <person name="Davidsen T.M."/>
            <person name="Wayne K.J."/>
            <person name="Tettelin H."/>
            <person name="Glass J.I."/>
            <person name="Rusch D."/>
            <person name="Podicherti R."/>
            <person name="Tsui H.-C.T."/>
            <person name="Winkler M.E."/>
        </authorList>
    </citation>
    <scope>NUCLEOTIDE SEQUENCE</scope>
</reference>
<dbReference type="Pfam" id="PF21857">
    <property type="entry name" value="DUF6913"/>
    <property type="match status" value="1"/>
</dbReference>
<protein>
    <submittedName>
        <fullName evidence="1">Uncharacterized protein</fullName>
    </submittedName>
</protein>
<evidence type="ECO:0000313" key="1">
    <source>
        <dbReference type="EMBL" id="SVA18281.1"/>
    </source>
</evidence>
<proteinExistence type="predicted"/>
<dbReference type="InterPro" id="IPR054207">
    <property type="entry name" value="DUF6913"/>
</dbReference>
<gene>
    <name evidence="1" type="ORF">METZ01_LOCUS71135</name>
</gene>
<dbReference type="EMBL" id="UINC01004989">
    <property type="protein sequence ID" value="SVA18281.1"/>
    <property type="molecule type" value="Genomic_DNA"/>
</dbReference>